<keyword evidence="3" id="KW-1185">Reference proteome</keyword>
<feature type="transmembrane region" description="Helical" evidence="1">
    <location>
        <begin position="32"/>
        <end position="50"/>
    </location>
</feature>
<dbReference type="EMBL" id="VIKT02000002">
    <property type="protein sequence ID" value="NHF62011.1"/>
    <property type="molecule type" value="Genomic_DNA"/>
</dbReference>
<keyword evidence="1" id="KW-0472">Membrane</keyword>
<dbReference type="OrthoDB" id="5015959at2"/>
<feature type="transmembrane region" description="Helical" evidence="1">
    <location>
        <begin position="303"/>
        <end position="321"/>
    </location>
</feature>
<gene>
    <name evidence="2" type="ORF">FK219_001935</name>
</gene>
<feature type="transmembrane region" description="Helical" evidence="1">
    <location>
        <begin position="89"/>
        <end position="114"/>
    </location>
</feature>
<comment type="caution">
    <text evidence="2">The sequence shown here is derived from an EMBL/GenBank/DDBJ whole genome shotgun (WGS) entry which is preliminary data.</text>
</comment>
<dbReference type="AlphaFoldDB" id="A0A9E5MK04"/>
<dbReference type="RefSeq" id="WP_152582912.1">
    <property type="nucleotide sequence ID" value="NZ_VIKT02000002.1"/>
</dbReference>
<dbReference type="Proteomes" id="UP000818266">
    <property type="component" value="Unassembled WGS sequence"/>
</dbReference>
<organism evidence="2 3">
    <name type="scientific">Microcella pacifica</name>
    <dbReference type="NCBI Taxonomy" id="2591847"/>
    <lineage>
        <taxon>Bacteria</taxon>
        <taxon>Bacillati</taxon>
        <taxon>Actinomycetota</taxon>
        <taxon>Actinomycetes</taxon>
        <taxon>Micrococcales</taxon>
        <taxon>Microbacteriaceae</taxon>
        <taxon>Microcella</taxon>
    </lineage>
</organism>
<evidence type="ECO:0000256" key="1">
    <source>
        <dbReference type="SAM" id="Phobius"/>
    </source>
</evidence>
<feature type="transmembrane region" description="Helical" evidence="1">
    <location>
        <begin position="126"/>
        <end position="147"/>
    </location>
</feature>
<evidence type="ECO:0000313" key="2">
    <source>
        <dbReference type="EMBL" id="NHF62011.1"/>
    </source>
</evidence>
<feature type="transmembrane region" description="Helical" evidence="1">
    <location>
        <begin position="184"/>
        <end position="207"/>
    </location>
</feature>
<accession>A0A9E5MK04</accession>
<protein>
    <submittedName>
        <fullName evidence="2">Uncharacterized protein</fullName>
    </submittedName>
</protein>
<keyword evidence="1" id="KW-1133">Transmembrane helix</keyword>
<feature type="transmembrane region" description="Helical" evidence="1">
    <location>
        <begin position="327"/>
        <end position="344"/>
    </location>
</feature>
<feature type="transmembrane region" description="Helical" evidence="1">
    <location>
        <begin position="351"/>
        <end position="368"/>
    </location>
</feature>
<reference evidence="2 3" key="1">
    <citation type="submission" date="2020-03" db="EMBL/GenBank/DDBJ databases">
        <title>Chryseoglobus sp. isolated from a deep-sea seamount.</title>
        <authorList>
            <person name="Zhang D.-C."/>
        </authorList>
    </citation>
    <scope>NUCLEOTIDE SEQUENCE [LARGE SCALE GENOMIC DNA]</scope>
    <source>
        <strain evidence="2 3">KN1116</strain>
    </source>
</reference>
<feature type="transmembrane region" description="Helical" evidence="1">
    <location>
        <begin position="280"/>
        <end position="296"/>
    </location>
</feature>
<sequence>MTDPGLRERDRRRRRAPRTRLDRFPRDPIARWLLRIVLMLPVLAVVLLSATTPAVEGTPNQSLVAALAQIDWTRGDGQWLALLYPHVSILIAAANPFGMLGLGVVGAVASGFLLQKVAEIIAQRAIPLSTGIILTLALAANPLYFYFASENLPGFLAFTFFGLAMADLVRFVNWGSTESGFRAGLLLMLSAFSDPTGILFAVVAILASPFLRHGRSAAPGLRAANMLVIGFPTAGAFTTIVLLNLAFFASPWPGGASTSIGAYPVLLADLIALYTTPTGWLLAAAVVSAWLVAIAVRRPLTIPASALVFVLINAALLLGMIHPGAAGVTFLLLTLLAITIIPAAKSTLSNVLVDLIAVLQIGIAWAAALDRAIVQEWMVSIAQALLPFFG</sequence>
<name>A0A9E5MK04_9MICO</name>
<evidence type="ECO:0000313" key="3">
    <source>
        <dbReference type="Proteomes" id="UP000818266"/>
    </source>
</evidence>
<feature type="transmembrane region" description="Helical" evidence="1">
    <location>
        <begin position="227"/>
        <end position="249"/>
    </location>
</feature>
<keyword evidence="1" id="KW-0812">Transmembrane</keyword>
<proteinExistence type="predicted"/>